<reference evidence="1" key="1">
    <citation type="journal article" date="2023" name="bioRxiv">
        <title>Improved chromosome-level genome assembly for marigold (Tagetes erecta).</title>
        <authorList>
            <person name="Jiang F."/>
            <person name="Yuan L."/>
            <person name="Wang S."/>
            <person name="Wang H."/>
            <person name="Xu D."/>
            <person name="Wang A."/>
            <person name="Fan W."/>
        </authorList>
    </citation>
    <scope>NUCLEOTIDE SEQUENCE</scope>
    <source>
        <strain evidence="1">WSJ</strain>
        <tissue evidence="1">Leaf</tissue>
    </source>
</reference>
<comment type="caution">
    <text evidence="1">The sequence shown here is derived from an EMBL/GenBank/DDBJ whole genome shotgun (WGS) entry which is preliminary data.</text>
</comment>
<proteinExistence type="predicted"/>
<keyword evidence="2" id="KW-1185">Reference proteome</keyword>
<evidence type="ECO:0000313" key="2">
    <source>
        <dbReference type="Proteomes" id="UP001229421"/>
    </source>
</evidence>
<sequence>MRAVVIRLIRLFSRERIPAKVVTIYTVVDGAIVTVGCKYYGDSGQYIMGIQNIDKIEVAKDVGRVCDNIDANPHDKLYNSLFSNVGFNLKSDKSFIFMVAYASKVEDGGRRVHHIMQQVEHANKLNFRVHEIIGEDGSGFKHVKYGDLNSKNKEDVELSMQQFKILFDSGQVVFSRTSNLFRWIMMLMNNKRLDIPFDPGGIDPKLKLEDEFSRRRGE</sequence>
<organism evidence="1 2">
    <name type="scientific">Tagetes erecta</name>
    <name type="common">African marigold</name>
    <dbReference type="NCBI Taxonomy" id="13708"/>
    <lineage>
        <taxon>Eukaryota</taxon>
        <taxon>Viridiplantae</taxon>
        <taxon>Streptophyta</taxon>
        <taxon>Embryophyta</taxon>
        <taxon>Tracheophyta</taxon>
        <taxon>Spermatophyta</taxon>
        <taxon>Magnoliopsida</taxon>
        <taxon>eudicotyledons</taxon>
        <taxon>Gunneridae</taxon>
        <taxon>Pentapetalae</taxon>
        <taxon>asterids</taxon>
        <taxon>campanulids</taxon>
        <taxon>Asterales</taxon>
        <taxon>Asteraceae</taxon>
        <taxon>Asteroideae</taxon>
        <taxon>Heliantheae alliance</taxon>
        <taxon>Tageteae</taxon>
        <taxon>Tagetes</taxon>
    </lineage>
</organism>
<dbReference type="AlphaFoldDB" id="A0AAD8JQ72"/>
<dbReference type="Proteomes" id="UP001229421">
    <property type="component" value="Unassembled WGS sequence"/>
</dbReference>
<evidence type="ECO:0000313" key="1">
    <source>
        <dbReference type="EMBL" id="KAK1406676.1"/>
    </source>
</evidence>
<dbReference type="EMBL" id="JAUHHV010000012">
    <property type="protein sequence ID" value="KAK1406676.1"/>
    <property type="molecule type" value="Genomic_DNA"/>
</dbReference>
<name>A0AAD8JQ72_TARER</name>
<gene>
    <name evidence="1" type="ORF">QVD17_42194</name>
</gene>
<accession>A0AAD8JQ72</accession>
<protein>
    <submittedName>
        <fullName evidence="1">Uncharacterized protein</fullName>
    </submittedName>
</protein>